<dbReference type="InterPro" id="IPR042113">
    <property type="entry name" value="P_AcTrfase_dom1"/>
</dbReference>
<dbReference type="InterPro" id="IPR002505">
    <property type="entry name" value="PTA_PTB"/>
</dbReference>
<dbReference type="Pfam" id="PF01515">
    <property type="entry name" value="PTA_PTB"/>
    <property type="match status" value="1"/>
</dbReference>
<evidence type="ECO:0000313" key="6">
    <source>
        <dbReference type="EMBL" id="UWD33979.1"/>
    </source>
</evidence>
<dbReference type="SUPFAM" id="SSF53659">
    <property type="entry name" value="Isocitrate/Isopropylmalate dehydrogenase-like"/>
    <property type="match status" value="1"/>
</dbReference>
<dbReference type="PANTHER" id="PTHR43356:SF3">
    <property type="entry name" value="PHOSPHATE ACETYLTRANSFERASE"/>
    <property type="match status" value="1"/>
</dbReference>
<dbReference type="RefSeq" id="WP_027123381.1">
    <property type="nucleotide sequence ID" value="NZ_CP103423.1"/>
</dbReference>
<accession>A0ABY5TTI7</accession>
<protein>
    <submittedName>
        <fullName evidence="6">Phosphate acetyltransferase</fullName>
    </submittedName>
</protein>
<evidence type="ECO:0000256" key="1">
    <source>
        <dbReference type="ARBA" id="ARBA00000705"/>
    </source>
</evidence>
<keyword evidence="7" id="KW-1185">Reference proteome</keyword>
<comment type="similarity">
    <text evidence="2">Belongs to the phosphate acetyltransferase and butyryltransferase family.</text>
</comment>
<dbReference type="PANTHER" id="PTHR43356">
    <property type="entry name" value="PHOSPHATE ACETYLTRANSFERASE"/>
    <property type="match status" value="1"/>
</dbReference>
<dbReference type="InterPro" id="IPR042112">
    <property type="entry name" value="P_AcTrfase_dom2"/>
</dbReference>
<organism evidence="6 7">
    <name type="scientific">Mesomycoplasma molare</name>
    <dbReference type="NCBI Taxonomy" id="171288"/>
    <lineage>
        <taxon>Bacteria</taxon>
        <taxon>Bacillati</taxon>
        <taxon>Mycoplasmatota</taxon>
        <taxon>Mycoplasmoidales</taxon>
        <taxon>Metamycoplasmataceae</taxon>
        <taxon>Mesomycoplasma</taxon>
    </lineage>
</organism>
<dbReference type="NCBIfam" id="NF007233">
    <property type="entry name" value="PRK09653.1"/>
    <property type="match status" value="1"/>
</dbReference>
<sequence length="323" mass="35775">MHFQKELENKIQSKNKEFNTKKTILLIDGDDERAIKAAELIAKSGLLNAVLLVNKKNDDVSNNIKQEVVSLEKQKEYANLFLELRKGKETPESAEKSMKNNPFYAMMMLKNKEVDGIVGGLNYTTADILRAAFKVIGPKQGIKTISSAMIMHKEEEKFIFSDISVNIKPNSDQLAEIGINAKEFAKNLGLDTNVAFLSFSTDSSAVSEESKLVADAVEKYNSISKDKKAIGEIQFDAAIDPKVRQAKYKKESYSGKTNIFVFPNLDAGNIGYKIAQRLGNYGAIGPVITGIAEPVNDLSRGSTVEDVYNTILITTLQSFKEEK</sequence>
<name>A0ABY5TTI7_9BACT</name>
<evidence type="ECO:0000259" key="5">
    <source>
        <dbReference type="Pfam" id="PF01515"/>
    </source>
</evidence>
<dbReference type="Gene3D" id="3.40.50.10750">
    <property type="entry name" value="Isocitrate/Isopropylmalate dehydrogenase-like"/>
    <property type="match status" value="1"/>
</dbReference>
<reference evidence="6" key="1">
    <citation type="submission" date="2022-08" db="EMBL/GenBank/DDBJ databases">
        <title>Complete genome sequence of Mycoplasma molare type strain H 542.</title>
        <authorList>
            <person name="Spergser J."/>
        </authorList>
    </citation>
    <scope>NUCLEOTIDE SEQUENCE</scope>
    <source>
        <strain evidence="6">H 542</strain>
    </source>
</reference>
<dbReference type="InterPro" id="IPR012147">
    <property type="entry name" value="P_Ac_Bu_trans"/>
</dbReference>
<evidence type="ECO:0000256" key="4">
    <source>
        <dbReference type="ARBA" id="ARBA00023315"/>
    </source>
</evidence>
<keyword evidence="3" id="KW-0808">Transferase</keyword>
<keyword evidence="4" id="KW-0012">Acyltransferase</keyword>
<dbReference type="PIRSF" id="PIRSF000428">
    <property type="entry name" value="P_Ac_trans"/>
    <property type="match status" value="1"/>
</dbReference>
<gene>
    <name evidence="6" type="ORF">NX772_02625</name>
</gene>
<dbReference type="InterPro" id="IPR050500">
    <property type="entry name" value="Phos_Acetyltrans/Butyryltrans"/>
</dbReference>
<evidence type="ECO:0000256" key="3">
    <source>
        <dbReference type="ARBA" id="ARBA00022679"/>
    </source>
</evidence>
<dbReference type="Gene3D" id="3.40.50.10950">
    <property type="match status" value="1"/>
</dbReference>
<comment type="catalytic activity">
    <reaction evidence="1">
        <text>acetyl-CoA + phosphate = acetyl phosphate + CoA</text>
        <dbReference type="Rhea" id="RHEA:19521"/>
        <dbReference type="ChEBI" id="CHEBI:22191"/>
        <dbReference type="ChEBI" id="CHEBI:43474"/>
        <dbReference type="ChEBI" id="CHEBI:57287"/>
        <dbReference type="ChEBI" id="CHEBI:57288"/>
        <dbReference type="EC" id="2.3.1.8"/>
    </reaction>
</comment>
<evidence type="ECO:0000313" key="7">
    <source>
        <dbReference type="Proteomes" id="UP001058364"/>
    </source>
</evidence>
<feature type="domain" description="Phosphate acetyl/butaryl transferase" evidence="5">
    <location>
        <begin position="10"/>
        <end position="314"/>
    </location>
</feature>
<dbReference type="Proteomes" id="UP001058364">
    <property type="component" value="Chromosome"/>
</dbReference>
<evidence type="ECO:0000256" key="2">
    <source>
        <dbReference type="ARBA" id="ARBA00005656"/>
    </source>
</evidence>
<dbReference type="EMBL" id="CP103423">
    <property type="protein sequence ID" value="UWD33979.1"/>
    <property type="molecule type" value="Genomic_DNA"/>
</dbReference>
<proteinExistence type="inferred from homology"/>